<evidence type="ECO:0000313" key="2">
    <source>
        <dbReference type="EMBL" id="EHA99397.1"/>
    </source>
</evidence>
<feature type="region of interest" description="Disordered" evidence="1">
    <location>
        <begin position="52"/>
        <end position="72"/>
    </location>
</feature>
<evidence type="ECO:0000313" key="3">
    <source>
        <dbReference type="Proteomes" id="UP000006813"/>
    </source>
</evidence>
<dbReference type="EMBL" id="JH166509">
    <property type="protein sequence ID" value="EHA99397.1"/>
    <property type="molecule type" value="Genomic_DNA"/>
</dbReference>
<dbReference type="InParanoid" id="G5AQT7"/>
<organism evidence="2 3">
    <name type="scientific">Heterocephalus glaber</name>
    <name type="common">Naked mole rat</name>
    <dbReference type="NCBI Taxonomy" id="10181"/>
    <lineage>
        <taxon>Eukaryota</taxon>
        <taxon>Metazoa</taxon>
        <taxon>Chordata</taxon>
        <taxon>Craniata</taxon>
        <taxon>Vertebrata</taxon>
        <taxon>Euteleostomi</taxon>
        <taxon>Mammalia</taxon>
        <taxon>Eutheria</taxon>
        <taxon>Euarchontoglires</taxon>
        <taxon>Glires</taxon>
        <taxon>Rodentia</taxon>
        <taxon>Hystricomorpha</taxon>
        <taxon>Bathyergidae</taxon>
        <taxon>Heterocephalus</taxon>
    </lineage>
</organism>
<gene>
    <name evidence="2" type="ORF">GW7_06411</name>
</gene>
<evidence type="ECO:0000256" key="1">
    <source>
        <dbReference type="SAM" id="MobiDB-lite"/>
    </source>
</evidence>
<dbReference type="Proteomes" id="UP000006813">
    <property type="component" value="Unassembled WGS sequence"/>
</dbReference>
<sequence length="103" mass="11837">MAKTDSKPHLRIKAVPRIPQTLPFSYEDTAPSSSGDLGGLLDRDLDFDSLLDTGGGLLDRDRDRDRDRDLDTDEDLDLDLRADLDLEVDRERERVRDRDLERL</sequence>
<feature type="compositionally biased region" description="Basic and acidic residues" evidence="1">
    <location>
        <begin position="58"/>
        <end position="69"/>
    </location>
</feature>
<accession>G5AQT7</accession>
<feature type="region of interest" description="Disordered" evidence="1">
    <location>
        <begin position="1"/>
        <end position="38"/>
    </location>
</feature>
<dbReference type="AlphaFoldDB" id="G5AQT7"/>
<protein>
    <submittedName>
        <fullName evidence="2">Uncharacterized protein</fullName>
    </submittedName>
</protein>
<name>G5AQT7_HETGA</name>
<reference evidence="2 3" key="1">
    <citation type="journal article" date="2011" name="Nature">
        <title>Genome sequencing reveals insights into physiology and longevity of the naked mole rat.</title>
        <authorList>
            <person name="Kim E.B."/>
            <person name="Fang X."/>
            <person name="Fushan A.A."/>
            <person name="Huang Z."/>
            <person name="Lobanov A.V."/>
            <person name="Han L."/>
            <person name="Marino S.M."/>
            <person name="Sun X."/>
            <person name="Turanov A.A."/>
            <person name="Yang P."/>
            <person name="Yim S.H."/>
            <person name="Zhao X."/>
            <person name="Kasaikina M.V."/>
            <person name="Stoletzki N."/>
            <person name="Peng C."/>
            <person name="Polak P."/>
            <person name="Xiong Z."/>
            <person name="Kiezun A."/>
            <person name="Zhu Y."/>
            <person name="Chen Y."/>
            <person name="Kryukov G.V."/>
            <person name="Zhang Q."/>
            <person name="Peshkin L."/>
            <person name="Yang L."/>
            <person name="Bronson R.T."/>
            <person name="Buffenstein R."/>
            <person name="Wang B."/>
            <person name="Han C."/>
            <person name="Li Q."/>
            <person name="Chen L."/>
            <person name="Zhao W."/>
            <person name="Sunyaev S.R."/>
            <person name="Park T.J."/>
            <person name="Zhang G."/>
            <person name="Wang J."/>
            <person name="Gladyshev V.N."/>
        </authorList>
    </citation>
    <scope>NUCLEOTIDE SEQUENCE [LARGE SCALE GENOMIC DNA]</scope>
</reference>
<proteinExistence type="predicted"/>